<dbReference type="AlphaFoldDB" id="A0A397P7F6"/>
<protein>
    <submittedName>
        <fullName evidence="3">Uncharacterized protein</fullName>
    </submittedName>
</protein>
<dbReference type="OrthoDB" id="7473948at2"/>
<name>A0A397P7F6_9SPHN</name>
<dbReference type="Proteomes" id="UP000266568">
    <property type="component" value="Unassembled WGS sequence"/>
</dbReference>
<feature type="chain" id="PRO_5017215592" evidence="2">
    <location>
        <begin position="26"/>
        <end position="111"/>
    </location>
</feature>
<evidence type="ECO:0000313" key="4">
    <source>
        <dbReference type="Proteomes" id="UP000266568"/>
    </source>
</evidence>
<evidence type="ECO:0000256" key="1">
    <source>
        <dbReference type="SAM" id="MobiDB-lite"/>
    </source>
</evidence>
<evidence type="ECO:0000256" key="2">
    <source>
        <dbReference type="SAM" id="SignalP"/>
    </source>
</evidence>
<organism evidence="3 4">
    <name type="scientific">Hephaestia caeni</name>
    <dbReference type="NCBI Taxonomy" id="645617"/>
    <lineage>
        <taxon>Bacteria</taxon>
        <taxon>Pseudomonadati</taxon>
        <taxon>Pseudomonadota</taxon>
        <taxon>Alphaproteobacteria</taxon>
        <taxon>Sphingomonadales</taxon>
        <taxon>Sphingomonadaceae</taxon>
        <taxon>Hephaestia</taxon>
    </lineage>
</organism>
<dbReference type="EMBL" id="QXDC01000003">
    <property type="protein sequence ID" value="RIA44263.1"/>
    <property type="molecule type" value="Genomic_DNA"/>
</dbReference>
<comment type="caution">
    <text evidence="3">The sequence shown here is derived from an EMBL/GenBank/DDBJ whole genome shotgun (WGS) entry which is preliminary data.</text>
</comment>
<proteinExistence type="predicted"/>
<dbReference type="RefSeq" id="WP_147373685.1">
    <property type="nucleotide sequence ID" value="NZ_QXDC01000003.1"/>
</dbReference>
<sequence>MRRLLALLLCLGLAISIGTGSLAHAAEPIGCLDATEASLLGHISGDSDQVPADSEKGYPHHHSGCQGHFVGVPVTNDSPLPGQTLVAVIFSSRSAALHAVSSESLRRPPRA</sequence>
<accession>A0A397P7F6</accession>
<keyword evidence="4" id="KW-1185">Reference proteome</keyword>
<feature type="region of interest" description="Disordered" evidence="1">
    <location>
        <begin position="43"/>
        <end position="64"/>
    </location>
</feature>
<gene>
    <name evidence="3" type="ORF">DFR49_2504</name>
</gene>
<evidence type="ECO:0000313" key="3">
    <source>
        <dbReference type="EMBL" id="RIA44263.1"/>
    </source>
</evidence>
<keyword evidence="2" id="KW-0732">Signal</keyword>
<feature type="signal peptide" evidence="2">
    <location>
        <begin position="1"/>
        <end position="25"/>
    </location>
</feature>
<reference evidence="3 4" key="1">
    <citation type="submission" date="2018-08" db="EMBL/GenBank/DDBJ databases">
        <title>Genomic Encyclopedia of Type Strains, Phase IV (KMG-IV): sequencing the most valuable type-strain genomes for metagenomic binning, comparative biology and taxonomic classification.</title>
        <authorList>
            <person name="Goeker M."/>
        </authorList>
    </citation>
    <scope>NUCLEOTIDE SEQUENCE [LARGE SCALE GENOMIC DNA]</scope>
    <source>
        <strain evidence="3 4">DSM 25527</strain>
    </source>
</reference>